<evidence type="ECO:0000313" key="10">
    <source>
        <dbReference type="Proteomes" id="UP000005496"/>
    </source>
</evidence>
<dbReference type="HAMAP" id="MF_00017">
    <property type="entry name" value="RecR"/>
    <property type="match status" value="1"/>
</dbReference>
<dbReference type="SUPFAM" id="SSF111304">
    <property type="entry name" value="Recombination protein RecR"/>
    <property type="match status" value="1"/>
</dbReference>
<evidence type="ECO:0000313" key="9">
    <source>
        <dbReference type="EMBL" id="EFI36347.1"/>
    </source>
</evidence>
<dbReference type="EMBL" id="ACJN02000001">
    <property type="protein sequence ID" value="EFI36347.1"/>
    <property type="molecule type" value="Genomic_DNA"/>
</dbReference>
<comment type="similarity">
    <text evidence="7">Belongs to the RecR family.</text>
</comment>
<dbReference type="Pfam" id="PF21176">
    <property type="entry name" value="RecR_HhH"/>
    <property type="match status" value="1"/>
</dbReference>
<dbReference type="Pfam" id="PF02132">
    <property type="entry name" value="RecR_ZnF"/>
    <property type="match status" value="1"/>
</dbReference>
<dbReference type="OrthoDB" id="9802672at2"/>
<comment type="function">
    <text evidence="7">May play a role in DNA repair. It seems to be involved in an RecBC-independent recombinational process of DNA repair. It may act with RecF and RecO.</text>
</comment>
<dbReference type="NCBIfam" id="TIGR00615">
    <property type="entry name" value="recR"/>
    <property type="match status" value="1"/>
</dbReference>
<proteinExistence type="inferred from homology"/>
<dbReference type="InterPro" id="IPR034137">
    <property type="entry name" value="TOPRIM_RecR"/>
</dbReference>
<dbReference type="Proteomes" id="UP000005496">
    <property type="component" value="Unassembled WGS sequence"/>
</dbReference>
<dbReference type="eggNOG" id="COG0353">
    <property type="taxonomic scope" value="Bacteria"/>
</dbReference>
<evidence type="ECO:0000259" key="8">
    <source>
        <dbReference type="PROSITE" id="PS50880"/>
    </source>
</evidence>
<keyword evidence="5 7" id="KW-0233">DNA recombination</keyword>
<feature type="domain" description="Toprim" evidence="8">
    <location>
        <begin position="81"/>
        <end position="178"/>
    </location>
</feature>
<feature type="zinc finger region" description="C4-type" evidence="7">
    <location>
        <begin position="58"/>
        <end position="73"/>
    </location>
</feature>
<dbReference type="Gene3D" id="3.40.1360.10">
    <property type="match status" value="1"/>
</dbReference>
<dbReference type="PANTHER" id="PTHR30446:SF0">
    <property type="entry name" value="RECOMBINATION PROTEIN RECR"/>
    <property type="match status" value="1"/>
</dbReference>
<dbReference type="Pfam" id="PF13662">
    <property type="entry name" value="Toprim_4"/>
    <property type="match status" value="1"/>
</dbReference>
<dbReference type="InterPro" id="IPR006171">
    <property type="entry name" value="TOPRIM_dom"/>
</dbReference>
<keyword evidence="6 7" id="KW-0234">DNA repair</keyword>
<dbReference type="GO" id="GO:0003677">
    <property type="term" value="F:DNA binding"/>
    <property type="evidence" value="ECO:0007669"/>
    <property type="project" value="UniProtKB-UniRule"/>
</dbReference>
<accession>D6SKE4</accession>
<dbReference type="GO" id="GO:0006310">
    <property type="term" value="P:DNA recombination"/>
    <property type="evidence" value="ECO:0007669"/>
    <property type="project" value="UniProtKB-UniRule"/>
</dbReference>
<evidence type="ECO:0000256" key="7">
    <source>
        <dbReference type="HAMAP-Rule" id="MF_00017"/>
    </source>
</evidence>
<keyword evidence="4 7" id="KW-0862">Zinc</keyword>
<reference evidence="9" key="1">
    <citation type="submission" date="2010-05" db="EMBL/GenBank/DDBJ databases">
        <title>The draft genome of Desulfonatronospira thiodismutans ASO3-1.</title>
        <authorList>
            <consortium name="US DOE Joint Genome Institute (JGI-PGF)"/>
            <person name="Lucas S."/>
            <person name="Copeland A."/>
            <person name="Lapidus A."/>
            <person name="Cheng J.-F."/>
            <person name="Bruce D."/>
            <person name="Goodwin L."/>
            <person name="Pitluck S."/>
            <person name="Chertkov O."/>
            <person name="Brettin T."/>
            <person name="Detter J.C."/>
            <person name="Han C."/>
            <person name="Land M.L."/>
            <person name="Hauser L."/>
            <person name="Kyrpides N."/>
            <person name="Mikhailova N."/>
            <person name="Muyzer G."/>
            <person name="Woyke T."/>
        </authorList>
    </citation>
    <scope>NUCLEOTIDE SEQUENCE [LARGE SCALE GENOMIC DNA]</scope>
    <source>
        <strain evidence="9">ASO3-1</strain>
    </source>
</reference>
<evidence type="ECO:0000256" key="3">
    <source>
        <dbReference type="ARBA" id="ARBA00022771"/>
    </source>
</evidence>
<name>D6SKE4_9BACT</name>
<keyword evidence="3 7" id="KW-0863">Zinc-finger</keyword>
<dbReference type="GO" id="GO:0006281">
    <property type="term" value="P:DNA repair"/>
    <property type="evidence" value="ECO:0007669"/>
    <property type="project" value="UniProtKB-UniRule"/>
</dbReference>
<dbReference type="InterPro" id="IPR015967">
    <property type="entry name" value="Rcmb_RecR_Znf"/>
</dbReference>
<protein>
    <recommendedName>
        <fullName evidence="7">Recombination protein RecR</fullName>
    </recommendedName>
</protein>
<gene>
    <name evidence="7" type="primary">recR</name>
    <name evidence="9" type="ORF">Dthio_PD3815</name>
</gene>
<evidence type="ECO:0000256" key="5">
    <source>
        <dbReference type="ARBA" id="ARBA00023172"/>
    </source>
</evidence>
<keyword evidence="2 7" id="KW-0227">DNA damage</keyword>
<dbReference type="InterPro" id="IPR023627">
    <property type="entry name" value="Rcmb_RecR"/>
</dbReference>
<keyword evidence="10" id="KW-1185">Reference proteome</keyword>
<dbReference type="InterPro" id="IPR000093">
    <property type="entry name" value="DNA_Rcmb_RecR"/>
</dbReference>
<keyword evidence="1 7" id="KW-0479">Metal-binding</keyword>
<dbReference type="AlphaFoldDB" id="D6SKE4"/>
<sequence length="201" mass="22468">MQKLPRSMQLLVDRLSDLPGIGPKSALRMAMTLLKWPEDKTRGLGQSITDLRDQLCICSQCAALADTDPCSICSDAMREQDKLCLVSEWDSLLVMEESGFFKGRYLVLGGLLSPLDGVRPDSLELDKLRENLQSGQTSEIILALGTTLEAETTGSYIKNMVEKEYPHVRVTRLAQGIPLGSDLKFMDKETLKQSMRFRQNI</sequence>
<dbReference type="Pfam" id="PF21175">
    <property type="entry name" value="RecR_C"/>
    <property type="match status" value="1"/>
</dbReference>
<evidence type="ECO:0000256" key="4">
    <source>
        <dbReference type="ARBA" id="ARBA00022833"/>
    </source>
</evidence>
<comment type="caution">
    <text evidence="9">The sequence shown here is derived from an EMBL/GenBank/DDBJ whole genome shotgun (WGS) entry which is preliminary data.</text>
</comment>
<dbReference type="PANTHER" id="PTHR30446">
    <property type="entry name" value="RECOMBINATION PROTEIN RECR"/>
    <property type="match status" value="1"/>
</dbReference>
<evidence type="ECO:0000256" key="1">
    <source>
        <dbReference type="ARBA" id="ARBA00022723"/>
    </source>
</evidence>
<dbReference type="RefSeq" id="WP_008869466.1">
    <property type="nucleotide sequence ID" value="NZ_ACJN02000001.1"/>
</dbReference>
<dbReference type="Gene3D" id="1.10.8.420">
    <property type="entry name" value="RecR Domain 1"/>
    <property type="match status" value="1"/>
</dbReference>
<dbReference type="PROSITE" id="PS50880">
    <property type="entry name" value="TOPRIM"/>
    <property type="match status" value="1"/>
</dbReference>
<dbReference type="CDD" id="cd01025">
    <property type="entry name" value="TOPRIM_recR"/>
    <property type="match status" value="1"/>
</dbReference>
<evidence type="ECO:0000256" key="6">
    <source>
        <dbReference type="ARBA" id="ARBA00023204"/>
    </source>
</evidence>
<evidence type="ECO:0000256" key="2">
    <source>
        <dbReference type="ARBA" id="ARBA00022763"/>
    </source>
</evidence>
<organism evidence="9 10">
    <name type="scientific">Desulfonatronospira thiodismutans ASO3-1</name>
    <dbReference type="NCBI Taxonomy" id="555779"/>
    <lineage>
        <taxon>Bacteria</taxon>
        <taxon>Pseudomonadati</taxon>
        <taxon>Thermodesulfobacteriota</taxon>
        <taxon>Desulfovibrionia</taxon>
        <taxon>Desulfovibrionales</taxon>
        <taxon>Desulfonatronovibrionaceae</taxon>
        <taxon>Desulfonatronospira</taxon>
    </lineage>
</organism>
<dbReference type="GO" id="GO:0008270">
    <property type="term" value="F:zinc ion binding"/>
    <property type="evidence" value="ECO:0007669"/>
    <property type="project" value="UniProtKB-KW"/>
</dbReference>